<name>A0A7S0ZJ27_9RHOD</name>
<proteinExistence type="predicted"/>
<evidence type="ECO:0000313" key="1">
    <source>
        <dbReference type="EMBL" id="CAD8823396.1"/>
    </source>
</evidence>
<dbReference type="InterPro" id="IPR036291">
    <property type="entry name" value="NAD(P)-bd_dom_sf"/>
</dbReference>
<evidence type="ECO:0008006" key="2">
    <source>
        <dbReference type="Google" id="ProtNLM"/>
    </source>
</evidence>
<sequence>MLVSLLRGRVRGVGQGGASCITNRIHVDDVIGILVLILENTVMQRGGIVDIVNVSDDCPATVESVQEFGDLLLYEAGLKDVRADTHQEKYINARDRKRKSKKVSNNKLKKLLTSDLKYPSYKEGLRAELERLLTQKMHNADIDEYDE</sequence>
<dbReference type="Gene3D" id="3.40.50.720">
    <property type="entry name" value="NAD(P)-binding Rossmann-like Domain"/>
    <property type="match status" value="1"/>
</dbReference>
<dbReference type="EMBL" id="HBFP01010825">
    <property type="protein sequence ID" value="CAD8823396.1"/>
    <property type="molecule type" value="Transcribed_RNA"/>
</dbReference>
<protein>
    <recommendedName>
        <fullName evidence="2">NAD-dependent epimerase/dehydratase domain-containing protein</fullName>
    </recommendedName>
</protein>
<organism evidence="1">
    <name type="scientific">Timspurckia oligopyrenoides</name>
    <dbReference type="NCBI Taxonomy" id="708627"/>
    <lineage>
        <taxon>Eukaryota</taxon>
        <taxon>Rhodophyta</taxon>
        <taxon>Bangiophyceae</taxon>
        <taxon>Porphyridiales</taxon>
        <taxon>Porphyridiaceae</taxon>
        <taxon>Timspurckia</taxon>
    </lineage>
</organism>
<dbReference type="AlphaFoldDB" id="A0A7S0ZJ27"/>
<dbReference type="SUPFAM" id="SSF51735">
    <property type="entry name" value="NAD(P)-binding Rossmann-fold domains"/>
    <property type="match status" value="1"/>
</dbReference>
<gene>
    <name evidence="1" type="ORF">TOLI1172_LOCUS7794</name>
</gene>
<reference evidence="1" key="1">
    <citation type="submission" date="2021-01" db="EMBL/GenBank/DDBJ databases">
        <authorList>
            <person name="Corre E."/>
            <person name="Pelletier E."/>
            <person name="Niang G."/>
            <person name="Scheremetjew M."/>
            <person name="Finn R."/>
            <person name="Kale V."/>
            <person name="Holt S."/>
            <person name="Cochrane G."/>
            <person name="Meng A."/>
            <person name="Brown T."/>
            <person name="Cohen L."/>
        </authorList>
    </citation>
    <scope>NUCLEOTIDE SEQUENCE</scope>
    <source>
        <strain evidence="1">CCMP3278</strain>
    </source>
</reference>
<accession>A0A7S0ZJ27</accession>